<protein>
    <submittedName>
        <fullName evidence="2">Uncharacterized protein</fullName>
    </submittedName>
</protein>
<reference evidence="2" key="1">
    <citation type="submission" date="2020-04" db="EMBL/GenBank/DDBJ databases">
        <authorList>
            <person name="Alioto T."/>
            <person name="Alioto T."/>
            <person name="Gomez Garrido J."/>
        </authorList>
    </citation>
    <scope>NUCLEOTIDE SEQUENCE</scope>
    <source>
        <strain evidence="2">A484AB</strain>
    </source>
</reference>
<dbReference type="PANTHER" id="PTHR46880">
    <property type="entry name" value="RAS-ASSOCIATING DOMAIN-CONTAINING PROTEIN"/>
    <property type="match status" value="1"/>
</dbReference>
<evidence type="ECO:0000313" key="2">
    <source>
        <dbReference type="EMBL" id="CAB3990140.1"/>
    </source>
</evidence>
<evidence type="ECO:0000256" key="1">
    <source>
        <dbReference type="SAM" id="MobiDB-lite"/>
    </source>
</evidence>
<dbReference type="PANTHER" id="PTHR46880:SF8">
    <property type="entry name" value="E3 SUMO-PROTEIN LIGASE KIAA1586"/>
    <property type="match status" value="1"/>
</dbReference>
<feature type="compositionally biased region" description="Acidic residues" evidence="1">
    <location>
        <begin position="1"/>
        <end position="12"/>
    </location>
</feature>
<feature type="region of interest" description="Disordered" evidence="1">
    <location>
        <begin position="1"/>
        <end position="38"/>
    </location>
</feature>
<dbReference type="Proteomes" id="UP001152795">
    <property type="component" value="Unassembled WGS sequence"/>
</dbReference>
<evidence type="ECO:0000313" key="3">
    <source>
        <dbReference type="Proteomes" id="UP001152795"/>
    </source>
</evidence>
<dbReference type="OrthoDB" id="9886994at2759"/>
<feature type="compositionally biased region" description="Polar residues" evidence="1">
    <location>
        <begin position="25"/>
        <end position="36"/>
    </location>
</feature>
<proteinExistence type="predicted"/>
<accession>A0A7D9HTB7</accession>
<name>A0A7D9HTB7_PARCT</name>
<dbReference type="EMBL" id="CACRXK020001609">
    <property type="protein sequence ID" value="CAB3990140.1"/>
    <property type="molecule type" value="Genomic_DNA"/>
</dbReference>
<dbReference type="AlphaFoldDB" id="A0A7D9HTB7"/>
<comment type="caution">
    <text evidence="2">The sequence shown here is derived from an EMBL/GenBank/DDBJ whole genome shotgun (WGS) entry which is preliminary data.</text>
</comment>
<organism evidence="2 3">
    <name type="scientific">Paramuricea clavata</name>
    <name type="common">Red gorgonian</name>
    <name type="synonym">Violescent sea-whip</name>
    <dbReference type="NCBI Taxonomy" id="317549"/>
    <lineage>
        <taxon>Eukaryota</taxon>
        <taxon>Metazoa</taxon>
        <taxon>Cnidaria</taxon>
        <taxon>Anthozoa</taxon>
        <taxon>Octocorallia</taxon>
        <taxon>Malacalcyonacea</taxon>
        <taxon>Plexauridae</taxon>
        <taxon>Paramuricea</taxon>
    </lineage>
</organism>
<sequence length="313" mass="35473">MTYLDSDEDAENEGTVGKNVEPKKSNATGTTPADQSCKSESHTVKSLGTYPTCWSVDQYNYLITTYSWLIFENGSIGCSICRKIKSLGVGTFTTKSSHISTEWSACSVRRDGKKAVAQKALRKKIQKHAKSQAHIAASGILDEKEEEKVETALLKSVAHSRELTERCLRTAYFIGYQNRPFTDYPDILALQSRNGIELGSILHSSYTLTEMIECIATNMRKKHCSAIRDNERKIAIIIDESTFVSCLIIYTRAVIVETPENVFLDMRELEGQDAESVFKCLLTMLAEFGFDEDYTFGVWIWIWIIHLEFRVWI</sequence>
<keyword evidence="3" id="KW-1185">Reference proteome</keyword>
<gene>
    <name evidence="2" type="ORF">PACLA_8A072201</name>
</gene>